<accession>A0A8J2JP74</accession>
<evidence type="ECO:0000313" key="1">
    <source>
        <dbReference type="EMBL" id="CAG7722698.1"/>
    </source>
</evidence>
<sequence length="112" mass="13079">MERDLSKNIHSLMKTMSHKFLQQIAPKITEQVQFKQFLENMEHRFEDSLKEPTENEHITNDGLMEMEEPLLGIPNTSHDGWSCYCLQNILELNCDCSILRDGGEPGRWNEIT</sequence>
<protein>
    <submittedName>
        <fullName evidence="1">Uncharacterized protein</fullName>
    </submittedName>
</protein>
<gene>
    <name evidence="1" type="ORF">AFUS01_LOCUS11818</name>
</gene>
<proteinExistence type="predicted"/>
<organism evidence="1 2">
    <name type="scientific">Allacma fusca</name>
    <dbReference type="NCBI Taxonomy" id="39272"/>
    <lineage>
        <taxon>Eukaryota</taxon>
        <taxon>Metazoa</taxon>
        <taxon>Ecdysozoa</taxon>
        <taxon>Arthropoda</taxon>
        <taxon>Hexapoda</taxon>
        <taxon>Collembola</taxon>
        <taxon>Symphypleona</taxon>
        <taxon>Sminthuridae</taxon>
        <taxon>Allacma</taxon>
    </lineage>
</organism>
<comment type="caution">
    <text evidence="1">The sequence shown here is derived from an EMBL/GenBank/DDBJ whole genome shotgun (WGS) entry which is preliminary data.</text>
</comment>
<evidence type="ECO:0000313" key="2">
    <source>
        <dbReference type="Proteomes" id="UP000708208"/>
    </source>
</evidence>
<keyword evidence="2" id="KW-1185">Reference proteome</keyword>
<dbReference type="Proteomes" id="UP000708208">
    <property type="component" value="Unassembled WGS sequence"/>
</dbReference>
<reference evidence="1" key="1">
    <citation type="submission" date="2021-06" db="EMBL/GenBank/DDBJ databases">
        <authorList>
            <person name="Hodson N. C."/>
            <person name="Mongue J. A."/>
            <person name="Jaron S. K."/>
        </authorList>
    </citation>
    <scope>NUCLEOTIDE SEQUENCE</scope>
</reference>
<name>A0A8J2JP74_9HEXA</name>
<dbReference type="EMBL" id="CAJVCH010091715">
    <property type="protein sequence ID" value="CAG7722698.1"/>
    <property type="molecule type" value="Genomic_DNA"/>
</dbReference>
<dbReference type="AlphaFoldDB" id="A0A8J2JP74"/>